<protein>
    <submittedName>
        <fullName evidence="1">Uncharacterized protein</fullName>
    </submittedName>
</protein>
<evidence type="ECO:0000313" key="1">
    <source>
        <dbReference type="EMBL" id="VYU80040.1"/>
    </source>
</evidence>
<name>A0A6N3HVE1_9BACT</name>
<sequence>MITGEIGGLDIYLKKSTELDHISLIFRILRGSKPTRKN</sequence>
<reference evidence="1" key="1">
    <citation type="submission" date="2019-11" db="EMBL/GenBank/DDBJ databases">
        <authorList>
            <person name="Feng L."/>
        </authorList>
    </citation>
    <scope>NUCLEOTIDE SEQUENCE</scope>
    <source>
        <strain evidence="1">PmerdaeLFYP103</strain>
    </source>
</reference>
<dbReference type="AlphaFoldDB" id="A0A6N3HVE1"/>
<gene>
    <name evidence="1" type="ORF">PMLFYP103_00238</name>
</gene>
<proteinExistence type="predicted"/>
<accession>A0A6N3HVE1</accession>
<organism evidence="1">
    <name type="scientific">Parabacteroides merdae</name>
    <dbReference type="NCBI Taxonomy" id="46503"/>
    <lineage>
        <taxon>Bacteria</taxon>
        <taxon>Pseudomonadati</taxon>
        <taxon>Bacteroidota</taxon>
        <taxon>Bacteroidia</taxon>
        <taxon>Bacteroidales</taxon>
        <taxon>Tannerellaceae</taxon>
        <taxon>Parabacteroides</taxon>
    </lineage>
</organism>
<dbReference type="EMBL" id="CACRUV010000064">
    <property type="protein sequence ID" value="VYU80040.1"/>
    <property type="molecule type" value="Genomic_DNA"/>
</dbReference>